<dbReference type="CDD" id="cd00167">
    <property type="entry name" value="SANT"/>
    <property type="match status" value="1"/>
</dbReference>
<evidence type="ECO:0000313" key="1">
    <source>
        <dbReference type="EMBL" id="CAI9952769.1"/>
    </source>
</evidence>
<dbReference type="AlphaFoldDB" id="A0AA86Q5I4"/>
<reference evidence="2 3" key="2">
    <citation type="submission" date="2024-07" db="EMBL/GenBank/DDBJ databases">
        <authorList>
            <person name="Akdeniz Z."/>
        </authorList>
    </citation>
    <scope>NUCLEOTIDE SEQUENCE [LARGE SCALE GENOMIC DNA]</scope>
</reference>
<dbReference type="EMBL" id="CAXDID020000018">
    <property type="protein sequence ID" value="CAL5985211.1"/>
    <property type="molecule type" value="Genomic_DNA"/>
</dbReference>
<proteinExistence type="predicted"/>
<protein>
    <submittedName>
        <fullName evidence="1">SANT/Myb domain</fullName>
    </submittedName>
    <submittedName>
        <fullName evidence="2">SANT/Myb_domain</fullName>
    </submittedName>
</protein>
<comment type="caution">
    <text evidence="1">The sequence shown here is derived from an EMBL/GenBank/DDBJ whole genome shotgun (WGS) entry which is preliminary data.</text>
</comment>
<dbReference type="EMBL" id="CATOUU010000834">
    <property type="protein sequence ID" value="CAI9952769.1"/>
    <property type="molecule type" value="Genomic_DNA"/>
</dbReference>
<keyword evidence="3" id="KW-1185">Reference proteome</keyword>
<accession>A0AA86Q5I4</accession>
<evidence type="ECO:0000313" key="3">
    <source>
        <dbReference type="Proteomes" id="UP001642409"/>
    </source>
</evidence>
<sequence>MASISMDPTKVVRIRWTKQDKSEFVRLYKTYGVQFKMYVPFFQNRKVSQIKSYYHNVIHKNKVIQAEQKNTLKVWHDDSQPLMQSNSSNGGEWSLPLEFNPGEVTDFDNFTEVI</sequence>
<dbReference type="Gene3D" id="1.10.10.60">
    <property type="entry name" value="Homeodomain-like"/>
    <property type="match status" value="1"/>
</dbReference>
<gene>
    <name evidence="1" type="ORF">HINF_LOCUS40414</name>
    <name evidence="2" type="ORF">HINF_LOCUS8672</name>
</gene>
<reference evidence="1" key="1">
    <citation type="submission" date="2023-06" db="EMBL/GenBank/DDBJ databases">
        <authorList>
            <person name="Kurt Z."/>
        </authorList>
    </citation>
    <scope>NUCLEOTIDE SEQUENCE</scope>
</reference>
<organism evidence="1">
    <name type="scientific">Hexamita inflata</name>
    <dbReference type="NCBI Taxonomy" id="28002"/>
    <lineage>
        <taxon>Eukaryota</taxon>
        <taxon>Metamonada</taxon>
        <taxon>Diplomonadida</taxon>
        <taxon>Hexamitidae</taxon>
        <taxon>Hexamitinae</taxon>
        <taxon>Hexamita</taxon>
    </lineage>
</organism>
<dbReference type="InterPro" id="IPR001005">
    <property type="entry name" value="SANT/Myb"/>
</dbReference>
<dbReference type="Proteomes" id="UP001642409">
    <property type="component" value="Unassembled WGS sequence"/>
</dbReference>
<dbReference type="SUPFAM" id="SSF46689">
    <property type="entry name" value="Homeodomain-like"/>
    <property type="match status" value="1"/>
</dbReference>
<dbReference type="InterPro" id="IPR009057">
    <property type="entry name" value="Homeodomain-like_sf"/>
</dbReference>
<name>A0AA86Q5I4_9EUKA</name>
<evidence type="ECO:0000313" key="2">
    <source>
        <dbReference type="EMBL" id="CAL5985211.1"/>
    </source>
</evidence>